<dbReference type="EMBL" id="QGGY01000013">
    <property type="protein sequence ID" value="PWJ73259.1"/>
    <property type="molecule type" value="Genomic_DNA"/>
</dbReference>
<organism evidence="5 6">
    <name type="scientific">Murimonas intestini</name>
    <dbReference type="NCBI Taxonomy" id="1337051"/>
    <lineage>
        <taxon>Bacteria</taxon>
        <taxon>Bacillati</taxon>
        <taxon>Bacillota</taxon>
        <taxon>Clostridia</taxon>
        <taxon>Lachnospirales</taxon>
        <taxon>Lachnospiraceae</taxon>
        <taxon>Murimonas</taxon>
    </lineage>
</organism>
<evidence type="ECO:0000256" key="3">
    <source>
        <dbReference type="SAM" id="SignalP"/>
    </source>
</evidence>
<proteinExistence type="predicted"/>
<feature type="compositionally biased region" description="Acidic residues" evidence="1">
    <location>
        <begin position="927"/>
        <end position="938"/>
    </location>
</feature>
<feature type="transmembrane region" description="Helical" evidence="2">
    <location>
        <begin position="996"/>
        <end position="1016"/>
    </location>
</feature>
<keyword evidence="6" id="KW-1185">Reference proteome</keyword>
<accession>A0AB73T025</accession>
<feature type="signal peptide" evidence="3">
    <location>
        <begin position="1"/>
        <end position="22"/>
    </location>
</feature>
<dbReference type="AlphaFoldDB" id="A0AB73T025"/>
<feature type="chain" id="PRO_5044498429" evidence="3">
    <location>
        <begin position="23"/>
        <end position="1021"/>
    </location>
</feature>
<keyword evidence="2" id="KW-1133">Transmembrane helix</keyword>
<feature type="compositionally biased region" description="Basic and acidic residues" evidence="1">
    <location>
        <begin position="916"/>
        <end position="926"/>
    </location>
</feature>
<sequence length="1021" mass="110814">MKRKFLAFLLTVSLCMSGGGIAAVVQAGNMGETQLQPETQSESHTGPDAESEIQNGTERETAWAGTEAAVGAAESEESEKKTASGTLESETETASGTLEPETETAGGTLESETDTGTASGIPETETEPVSGTLVPGTESGSSTLESEIDTEAGNSIPESETETETVSGTLQPETDADGNVLESETNTEGNGILPETSRIQGAALPIQQYSAGILSDVTNIETNISYQEDSLSWPGTGSADDPKTKTGDTTNSRFTARTVDAQATINGNINTYTRQLDYGENVFDLEVVSSDGSKATNYRITVNRNKKAQNNTPPFYLFTIIAATTGDSQDGGIVGFDPDKKYDYQRQGDTEWKPVPDNADRIQNLSAGTYFVRYGETDDTRAGINSVKVEVPVQNPRTIEIGSGLQQFLDSNHIQLSFPQSATSGENVTISAVLPVNTYMITGVDWSQKVTTSGGFSASGTFTGACSVTGNPTDGYLYEYTFTMNNYDLILENIVLEQSSYYMVRLDDIYKFILNIEVTPSDRNEVITNGYMTNYKENAGITVKITPVQSGSYSVDRVFAVNDLDGQELYSQIGSELVFNIGANITVRADLTPIPADFDALNIVRKKIPADLTMLEYSSMLEISNLLTTEANIRKLLKGSQSFVDDYVQRLSDAVYRMKYRPAVLDEINAQKQRIPADLSIYKPEQVNKLNDALKAAQEPIDDNWDIRRQNEVDALAGDLRSAIDALEKIPAPTPDAPELISVTDTTIIVKEVPGQEYSADNGATWQQSGVFSGLSPASDYEIVTRVSETATSGCSLSSSPVKAATDKSKVTAPQTPELLEATADSVTVKSVDGQEYSIDGGKTWQDSGKFEKLDSSKKYTVITRIKETNTAYASPYSGALEVSTDSLPVESETMEPETEPETKTEPETETESETETEKVTERETDTDQPETETDQNESEIKQSESEITQTESETKQTESEVKKNQDETKKQVTDTQPDTKNAVSNPVKTGDSTPIAFYIGILSLAVLLFAAFLLIRRRRN</sequence>
<feature type="compositionally biased region" description="Low complexity" evidence="1">
    <location>
        <begin position="62"/>
        <end position="73"/>
    </location>
</feature>
<name>A0AB73T025_9FIRM</name>
<evidence type="ECO:0000259" key="4">
    <source>
        <dbReference type="Pfam" id="PF12733"/>
    </source>
</evidence>
<feature type="region of interest" description="Disordered" evidence="1">
    <location>
        <begin position="34"/>
        <end position="193"/>
    </location>
</feature>
<reference evidence="5 6" key="1">
    <citation type="submission" date="2018-05" db="EMBL/GenBank/DDBJ databases">
        <authorList>
            <person name="Goeker M."/>
            <person name="Huntemann M."/>
            <person name="Clum A."/>
            <person name="Pillay M."/>
            <person name="Palaniappan K."/>
            <person name="Varghese N."/>
            <person name="Mikhailova N."/>
            <person name="Stamatis D."/>
            <person name="Reddy T."/>
            <person name="Daum C."/>
            <person name="Shapiro N."/>
            <person name="Ivanova N."/>
            <person name="Kyrpides N."/>
            <person name="Woyke T."/>
        </authorList>
    </citation>
    <scope>NUCLEOTIDE SEQUENCE [LARGE SCALE GENOMIC DNA]</scope>
    <source>
        <strain evidence="5 6">DSM 26524</strain>
    </source>
</reference>
<dbReference type="Gene3D" id="1.20.1270.90">
    <property type="entry name" value="AF1782-like"/>
    <property type="match status" value="1"/>
</dbReference>
<feature type="compositionally biased region" description="Low complexity" evidence="1">
    <location>
        <begin position="136"/>
        <end position="145"/>
    </location>
</feature>
<feature type="domain" description="Cadherin-like beta-sandwich-like" evidence="4">
    <location>
        <begin position="256"/>
        <end position="304"/>
    </location>
</feature>
<feature type="region of interest" description="Disordered" evidence="1">
    <location>
        <begin position="886"/>
        <end position="991"/>
    </location>
</feature>
<feature type="compositionally biased region" description="Polar residues" evidence="1">
    <location>
        <begin position="34"/>
        <end position="44"/>
    </location>
</feature>
<dbReference type="RefSeq" id="WP_257497805.1">
    <property type="nucleotide sequence ID" value="NZ_JANKBI010000026.1"/>
</dbReference>
<feature type="compositionally biased region" description="Polar residues" evidence="1">
    <location>
        <begin position="86"/>
        <end position="96"/>
    </location>
</feature>
<evidence type="ECO:0000313" key="5">
    <source>
        <dbReference type="EMBL" id="PWJ73259.1"/>
    </source>
</evidence>
<gene>
    <name evidence="5" type="ORF">C7383_11345</name>
</gene>
<feature type="region of interest" description="Disordered" evidence="1">
    <location>
        <begin position="229"/>
        <end position="251"/>
    </location>
</feature>
<feature type="compositionally biased region" description="Basic and acidic residues" evidence="1">
    <location>
        <begin position="953"/>
        <end position="973"/>
    </location>
</feature>
<comment type="caution">
    <text evidence="5">The sequence shown here is derived from an EMBL/GenBank/DDBJ whole genome shotgun (WGS) entry which is preliminary data.</text>
</comment>
<keyword evidence="2" id="KW-0472">Membrane</keyword>
<dbReference type="Pfam" id="PF12733">
    <property type="entry name" value="Cadherin-like"/>
    <property type="match status" value="1"/>
</dbReference>
<protein>
    <submittedName>
        <fullName evidence="5">LPXTG-motif cell wall-anchored protein</fullName>
    </submittedName>
</protein>
<evidence type="ECO:0000256" key="2">
    <source>
        <dbReference type="SAM" id="Phobius"/>
    </source>
</evidence>
<dbReference type="InterPro" id="IPR025883">
    <property type="entry name" value="Cadherin-like_domain"/>
</dbReference>
<keyword evidence="2" id="KW-0812">Transmembrane</keyword>
<dbReference type="SUPFAM" id="SSF110296">
    <property type="entry name" value="Oligoxyloglucan reducing end-specific cellobiohydrolase"/>
    <property type="match status" value="1"/>
</dbReference>
<evidence type="ECO:0000313" key="6">
    <source>
        <dbReference type="Proteomes" id="UP000245412"/>
    </source>
</evidence>
<keyword evidence="3" id="KW-0732">Signal</keyword>
<dbReference type="Proteomes" id="UP000245412">
    <property type="component" value="Unassembled WGS sequence"/>
</dbReference>
<feature type="compositionally biased region" description="Polar residues" evidence="1">
    <location>
        <begin position="974"/>
        <end position="991"/>
    </location>
</feature>
<evidence type="ECO:0000256" key="1">
    <source>
        <dbReference type="SAM" id="MobiDB-lite"/>
    </source>
</evidence>
<dbReference type="NCBIfam" id="TIGR01167">
    <property type="entry name" value="LPXTG_anchor"/>
    <property type="match status" value="1"/>
</dbReference>